<dbReference type="OrthoDB" id="2991872at2759"/>
<reference evidence="1" key="1">
    <citation type="submission" date="2022-11" db="EMBL/GenBank/DDBJ databases">
        <authorList>
            <person name="Petersen C."/>
        </authorList>
    </citation>
    <scope>NUCLEOTIDE SEQUENCE</scope>
    <source>
        <strain evidence="1">IBT 30761</strain>
    </source>
</reference>
<dbReference type="Proteomes" id="UP001149074">
    <property type="component" value="Unassembled WGS sequence"/>
</dbReference>
<dbReference type="PANTHER" id="PTHR38791:SF5">
    <property type="entry name" value="TRANSCRIPTION FACTOR DBAG-RELATED"/>
    <property type="match status" value="1"/>
</dbReference>
<dbReference type="AlphaFoldDB" id="A0A9W9FM65"/>
<keyword evidence="2" id="KW-1185">Reference proteome</keyword>
<dbReference type="InterPro" id="IPR053175">
    <property type="entry name" value="DHMBA_Reg_Transcription_Factor"/>
</dbReference>
<dbReference type="GeneID" id="81354778"/>
<reference evidence="1" key="2">
    <citation type="journal article" date="2023" name="IMA Fungus">
        <title>Comparative genomic study of the Penicillium genus elucidates a diverse pangenome and 15 lateral gene transfer events.</title>
        <authorList>
            <person name="Petersen C."/>
            <person name="Sorensen T."/>
            <person name="Nielsen M.R."/>
            <person name="Sondergaard T.E."/>
            <person name="Sorensen J.L."/>
            <person name="Fitzpatrick D.A."/>
            <person name="Frisvad J.C."/>
            <person name="Nielsen K.L."/>
        </authorList>
    </citation>
    <scope>NUCLEOTIDE SEQUENCE</scope>
    <source>
        <strain evidence="1">IBT 30761</strain>
    </source>
</reference>
<name>A0A9W9FM65_9EURO</name>
<accession>A0A9W9FM65</accession>
<organism evidence="1 2">
    <name type="scientific">Penicillium argentinense</name>
    <dbReference type="NCBI Taxonomy" id="1131581"/>
    <lineage>
        <taxon>Eukaryota</taxon>
        <taxon>Fungi</taxon>
        <taxon>Dikarya</taxon>
        <taxon>Ascomycota</taxon>
        <taxon>Pezizomycotina</taxon>
        <taxon>Eurotiomycetes</taxon>
        <taxon>Eurotiomycetidae</taxon>
        <taxon>Eurotiales</taxon>
        <taxon>Aspergillaceae</taxon>
        <taxon>Penicillium</taxon>
    </lineage>
</organism>
<dbReference type="RefSeq" id="XP_056476156.1">
    <property type="nucleotide sequence ID" value="XM_056615799.1"/>
</dbReference>
<evidence type="ECO:0000313" key="2">
    <source>
        <dbReference type="Proteomes" id="UP001149074"/>
    </source>
</evidence>
<sequence length="241" mass="27497">MFLIWCSMSHLRADIQEQAITDPNKILAKAYTIEQDLNTWFANLPPSFSYTTHIVPPNSYTIKQKCRGITPYNNKYHIYNAFWISELYNQYRCMRILVSEIIFSHLQKLPSPTASCREHEHRALISHFSDEICHSIPFSLGACNSETPPEVRAVPPENYIAGLLLIWPLYLAGAAEQLSHPRRRWVLHAARVIGHSMGVELGLRIMDILNVAPCILDEEEIWSDEISVKYVKEGDGVDCAG</sequence>
<evidence type="ECO:0000313" key="1">
    <source>
        <dbReference type="EMBL" id="KAJ5102776.1"/>
    </source>
</evidence>
<comment type="caution">
    <text evidence="1">The sequence shown here is derived from an EMBL/GenBank/DDBJ whole genome shotgun (WGS) entry which is preliminary data.</text>
</comment>
<dbReference type="EMBL" id="JAPQKI010000004">
    <property type="protein sequence ID" value="KAJ5102776.1"/>
    <property type="molecule type" value="Genomic_DNA"/>
</dbReference>
<protein>
    <submittedName>
        <fullName evidence="1">Uncharacterized protein</fullName>
    </submittedName>
</protein>
<gene>
    <name evidence="1" type="ORF">N7532_003305</name>
</gene>
<proteinExistence type="predicted"/>
<dbReference type="PANTHER" id="PTHR38791">
    <property type="entry name" value="ZN(II)2CYS6 TRANSCRIPTION FACTOR (EUROFUNG)-RELATED-RELATED"/>
    <property type="match status" value="1"/>
</dbReference>